<reference evidence="3" key="1">
    <citation type="submission" date="2019-04" db="EMBL/GenBank/DDBJ databases">
        <title>An insight into the mialome of Ixodes scapularis.</title>
        <authorList>
            <person name="Ribeiro J.M."/>
            <person name="Mather T.N."/>
            <person name="Karim S."/>
        </authorList>
    </citation>
    <scope>NUCLEOTIDE SEQUENCE</scope>
</reference>
<keyword evidence="1" id="KW-0472">Membrane</keyword>
<keyword evidence="1" id="KW-1133">Transmembrane helix</keyword>
<sequence length="181" mass="20192">MAISPGMQVPPAPHHRGALLGFLLVLTPFESISPSSPQVETPMFPAAFREAEKEPFRSKFAPEGGGCPVSPGRPFLAAPPNCSKGLTSTQWVLPVAPQEQRSVFLPKTWGPRSPKPWAGFFFFPFLPSLPPDDAWLNLLGVLSFFFLFWALKHKEDKKKKKMIELCGFIFELVRVFFMCGI</sequence>
<feature type="signal peptide" evidence="2">
    <location>
        <begin position="1"/>
        <end position="34"/>
    </location>
</feature>
<evidence type="ECO:0000313" key="3">
    <source>
        <dbReference type="EMBL" id="MOY44214.1"/>
    </source>
</evidence>
<proteinExistence type="predicted"/>
<keyword evidence="2" id="KW-0732">Signal</keyword>
<evidence type="ECO:0000256" key="1">
    <source>
        <dbReference type="SAM" id="Phobius"/>
    </source>
</evidence>
<feature type="chain" id="PRO_5020038288" evidence="2">
    <location>
        <begin position="35"/>
        <end position="181"/>
    </location>
</feature>
<dbReference type="EMBL" id="GHJT01010243">
    <property type="protein sequence ID" value="MOY44214.1"/>
    <property type="molecule type" value="Transcribed_RNA"/>
</dbReference>
<accession>A0A4D5S5E7</accession>
<protein>
    <submittedName>
        <fullName evidence="3">Putative conserved plasma membrane protein</fullName>
    </submittedName>
</protein>
<evidence type="ECO:0000256" key="2">
    <source>
        <dbReference type="SAM" id="SignalP"/>
    </source>
</evidence>
<feature type="transmembrane region" description="Helical" evidence="1">
    <location>
        <begin position="134"/>
        <end position="151"/>
    </location>
</feature>
<dbReference type="AlphaFoldDB" id="A0A4D5S5E7"/>
<organism evidence="3">
    <name type="scientific">Ixodes scapularis</name>
    <name type="common">Black-legged tick</name>
    <name type="synonym">Deer tick</name>
    <dbReference type="NCBI Taxonomy" id="6945"/>
    <lineage>
        <taxon>Eukaryota</taxon>
        <taxon>Metazoa</taxon>
        <taxon>Ecdysozoa</taxon>
        <taxon>Arthropoda</taxon>
        <taxon>Chelicerata</taxon>
        <taxon>Arachnida</taxon>
        <taxon>Acari</taxon>
        <taxon>Parasitiformes</taxon>
        <taxon>Ixodida</taxon>
        <taxon>Ixodoidea</taxon>
        <taxon>Ixodidae</taxon>
        <taxon>Ixodinae</taxon>
        <taxon>Ixodes</taxon>
    </lineage>
</organism>
<keyword evidence="1" id="KW-0812">Transmembrane</keyword>
<name>A0A4D5S5E7_IXOSC</name>